<dbReference type="InterPro" id="IPR001789">
    <property type="entry name" value="Sig_transdc_resp-reg_receiver"/>
</dbReference>
<dbReference type="InterPro" id="IPR011006">
    <property type="entry name" value="CheY-like_superfamily"/>
</dbReference>
<evidence type="ECO:0000313" key="10">
    <source>
        <dbReference type="Proteomes" id="UP000249081"/>
    </source>
</evidence>
<keyword evidence="3" id="KW-0808">Transferase</keyword>
<name>A0A2W4Y2V8_9CYAN</name>
<reference evidence="10" key="1">
    <citation type="submission" date="2018-04" db="EMBL/GenBank/DDBJ databases">
        <authorList>
            <person name="Cornet L."/>
        </authorList>
    </citation>
    <scope>NUCLEOTIDE SEQUENCE [LARGE SCALE GENOMIC DNA]</scope>
</reference>
<keyword evidence="4" id="KW-0418">Kinase</keyword>
<dbReference type="Gene3D" id="3.40.50.2300">
    <property type="match status" value="1"/>
</dbReference>
<feature type="domain" description="Response regulatory" evidence="8">
    <location>
        <begin position="136"/>
        <end position="256"/>
    </location>
</feature>
<dbReference type="InterPro" id="IPR004358">
    <property type="entry name" value="Sig_transdc_His_kin-like_C"/>
</dbReference>
<dbReference type="SMART" id="SM00387">
    <property type="entry name" value="HATPase_c"/>
    <property type="match status" value="1"/>
</dbReference>
<evidence type="ECO:0000259" key="7">
    <source>
        <dbReference type="PROSITE" id="PS50109"/>
    </source>
</evidence>
<evidence type="ECO:0000256" key="3">
    <source>
        <dbReference type="ARBA" id="ARBA00022679"/>
    </source>
</evidence>
<gene>
    <name evidence="9" type="ORF">DCF17_10195</name>
</gene>
<dbReference type="PROSITE" id="PS50110">
    <property type="entry name" value="RESPONSE_REGULATORY"/>
    <property type="match status" value="1"/>
</dbReference>
<dbReference type="Gene3D" id="3.30.565.10">
    <property type="entry name" value="Histidine kinase-like ATPase, C-terminal domain"/>
    <property type="match status" value="1"/>
</dbReference>
<dbReference type="GO" id="GO:0000160">
    <property type="term" value="P:phosphorelay signal transduction system"/>
    <property type="evidence" value="ECO:0007669"/>
    <property type="project" value="UniProtKB-KW"/>
</dbReference>
<dbReference type="PRINTS" id="PR00344">
    <property type="entry name" value="BCTRLSENSOR"/>
</dbReference>
<evidence type="ECO:0000259" key="8">
    <source>
        <dbReference type="PROSITE" id="PS50110"/>
    </source>
</evidence>
<keyword evidence="6" id="KW-0597">Phosphoprotein</keyword>
<dbReference type="EMBL" id="QBMN01000059">
    <property type="protein sequence ID" value="PZO41801.1"/>
    <property type="molecule type" value="Genomic_DNA"/>
</dbReference>
<dbReference type="EC" id="2.7.13.3" evidence="2"/>
<evidence type="ECO:0000256" key="5">
    <source>
        <dbReference type="ARBA" id="ARBA00023012"/>
    </source>
</evidence>
<dbReference type="GO" id="GO:0004673">
    <property type="term" value="F:protein histidine kinase activity"/>
    <property type="evidence" value="ECO:0007669"/>
    <property type="project" value="UniProtKB-EC"/>
</dbReference>
<organism evidence="9 10">
    <name type="scientific">Shackletoniella antarctica</name>
    <dbReference type="NCBI Taxonomy" id="268115"/>
    <lineage>
        <taxon>Bacteria</taxon>
        <taxon>Bacillati</taxon>
        <taxon>Cyanobacteriota</taxon>
        <taxon>Cyanophyceae</taxon>
        <taxon>Oculatellales</taxon>
        <taxon>Oculatellaceae</taxon>
        <taxon>Shackletoniella</taxon>
    </lineage>
</organism>
<dbReference type="InterPro" id="IPR003594">
    <property type="entry name" value="HATPase_dom"/>
</dbReference>
<sequence length="270" mass="28622">MGNAIKFTARGQVCLRIAPVDPCAPGPAADSRLAVAFTVSDTGIGIAAKNLDRLLEPFVQVNPGSGVHEGTGLGLSISHQFVQLLGGELTVESRLNLGSTFTFTPPIEVADGVNAPKSAPLPAQVVGLAPGQLSYRILVVDDDRVQRHLLSQLLHSIGFEVDEAQDGRGAIAQWESWQPQLIWLDMRMPMVSSYEVAQHIRTQEQASGLPPTKIIALTANAFEADRAQAIATGKLWGRCLPPWASRPKVPPIIPAGSLAPRASPRLAGGA</sequence>
<dbReference type="InterPro" id="IPR036890">
    <property type="entry name" value="HATPase_C_sf"/>
</dbReference>
<evidence type="ECO:0000313" key="9">
    <source>
        <dbReference type="EMBL" id="PZO41801.1"/>
    </source>
</evidence>
<dbReference type="CDD" id="cd16922">
    <property type="entry name" value="HATPase_EvgS-ArcB-TorS-like"/>
    <property type="match status" value="1"/>
</dbReference>
<comment type="caution">
    <text evidence="9">The sequence shown here is derived from an EMBL/GenBank/DDBJ whole genome shotgun (WGS) entry which is preliminary data.</text>
</comment>
<protein>
    <recommendedName>
        <fullName evidence="2">histidine kinase</fullName>
        <ecNumber evidence="2">2.7.13.3</ecNumber>
    </recommendedName>
</protein>
<dbReference type="PROSITE" id="PS50109">
    <property type="entry name" value="HIS_KIN"/>
    <property type="match status" value="1"/>
</dbReference>
<proteinExistence type="predicted"/>
<reference evidence="9 10" key="2">
    <citation type="submission" date="2018-06" db="EMBL/GenBank/DDBJ databases">
        <title>Metagenomic assembly of (sub)arctic Cyanobacteria and their associated microbiome from non-axenic cultures.</title>
        <authorList>
            <person name="Baurain D."/>
        </authorList>
    </citation>
    <scope>NUCLEOTIDE SEQUENCE [LARGE SCALE GENOMIC DNA]</scope>
    <source>
        <strain evidence="9">ULC041bin1</strain>
    </source>
</reference>
<keyword evidence="5" id="KW-0902">Two-component regulatory system</keyword>
<feature type="modified residue" description="4-aspartylphosphate" evidence="6">
    <location>
        <position position="185"/>
    </location>
</feature>
<evidence type="ECO:0000256" key="1">
    <source>
        <dbReference type="ARBA" id="ARBA00000085"/>
    </source>
</evidence>
<dbReference type="CDD" id="cd17546">
    <property type="entry name" value="REC_hyHK_CKI1_RcsC-like"/>
    <property type="match status" value="1"/>
</dbReference>
<comment type="catalytic activity">
    <reaction evidence="1">
        <text>ATP + protein L-histidine = ADP + protein N-phospho-L-histidine.</text>
        <dbReference type="EC" id="2.7.13.3"/>
    </reaction>
</comment>
<dbReference type="SMART" id="SM00448">
    <property type="entry name" value="REC"/>
    <property type="match status" value="1"/>
</dbReference>
<dbReference type="Pfam" id="PF00072">
    <property type="entry name" value="Response_reg"/>
    <property type="match status" value="1"/>
</dbReference>
<dbReference type="PANTHER" id="PTHR43047:SF78">
    <property type="entry name" value="SENSORY_REGULATORY PROTEIN RPFC"/>
    <property type="match status" value="1"/>
</dbReference>
<evidence type="ECO:0000256" key="4">
    <source>
        <dbReference type="ARBA" id="ARBA00022777"/>
    </source>
</evidence>
<dbReference type="SUPFAM" id="SSF55874">
    <property type="entry name" value="ATPase domain of HSP90 chaperone/DNA topoisomerase II/histidine kinase"/>
    <property type="match status" value="1"/>
</dbReference>
<dbReference type="PANTHER" id="PTHR43047">
    <property type="entry name" value="TWO-COMPONENT HISTIDINE PROTEIN KINASE"/>
    <property type="match status" value="1"/>
</dbReference>
<dbReference type="Pfam" id="PF02518">
    <property type="entry name" value="HATPase_c"/>
    <property type="match status" value="1"/>
</dbReference>
<evidence type="ECO:0000256" key="6">
    <source>
        <dbReference type="PROSITE-ProRule" id="PRU00169"/>
    </source>
</evidence>
<dbReference type="InterPro" id="IPR005467">
    <property type="entry name" value="His_kinase_dom"/>
</dbReference>
<feature type="domain" description="Histidine kinase" evidence="7">
    <location>
        <begin position="1"/>
        <end position="109"/>
    </location>
</feature>
<dbReference type="SUPFAM" id="SSF52172">
    <property type="entry name" value="CheY-like"/>
    <property type="match status" value="1"/>
</dbReference>
<accession>A0A2W4Y2V8</accession>
<dbReference type="Proteomes" id="UP000249081">
    <property type="component" value="Unassembled WGS sequence"/>
</dbReference>
<dbReference type="AlphaFoldDB" id="A0A2W4Y2V8"/>
<evidence type="ECO:0000256" key="2">
    <source>
        <dbReference type="ARBA" id="ARBA00012438"/>
    </source>
</evidence>